<comment type="caution">
    <text evidence="4">The sequence shown here is derived from an EMBL/GenBank/DDBJ whole genome shotgun (WGS) entry which is preliminary data.</text>
</comment>
<evidence type="ECO:0000256" key="1">
    <source>
        <dbReference type="ARBA" id="ARBA00022837"/>
    </source>
</evidence>
<dbReference type="SUPFAM" id="SSF51120">
    <property type="entry name" value="beta-Roll"/>
    <property type="match status" value="1"/>
</dbReference>
<evidence type="ECO:0000313" key="6">
    <source>
        <dbReference type="Proteomes" id="UP000294063"/>
    </source>
</evidence>
<dbReference type="Gene3D" id="2.60.40.2810">
    <property type="match status" value="1"/>
</dbReference>
<organism evidence="4 6">
    <name type="scientific">Aliivibrio finisterrensis</name>
    <dbReference type="NCBI Taxonomy" id="511998"/>
    <lineage>
        <taxon>Bacteria</taxon>
        <taxon>Pseudomonadati</taxon>
        <taxon>Pseudomonadota</taxon>
        <taxon>Gammaproteobacteria</taxon>
        <taxon>Vibrionales</taxon>
        <taxon>Vibrionaceae</taxon>
        <taxon>Aliivibrio</taxon>
    </lineage>
</organism>
<dbReference type="PRINTS" id="PR00313">
    <property type="entry name" value="CABNDNGRPT"/>
</dbReference>
<evidence type="ECO:0000313" key="5">
    <source>
        <dbReference type="EMBL" id="RYU66606.1"/>
    </source>
</evidence>
<evidence type="ECO:0000313" key="7">
    <source>
        <dbReference type="Proteomes" id="UP000294166"/>
    </source>
</evidence>
<sequence>MAENTSTNAEQIIVIDKNGNLKLIAPGEKVLPGEIIVEGSSGSLVVNSVDLPEESDDIDAILSAIVDGQDPSLIADAPAAGEGNGSSLTTSTEIERIGKSTIAETSFDTSSLESVGLSKTQSLTLLEQYKAYRETGEFQIPDSSNGLVKTAPTLSIQEVDENGVINEERAENGIQVEVTLPIGTEEGDKVELHDGDGKVVGEHLITEDDITNGKVEITVPTPTPDGSYEYVADITDPSGDKGPRSSEVEFELDTTAPGDGEGDNGSDVAPTVLIDSGDDDIINADEKDAGVTATITLPEGTNIAEDSVVVTFSDGTTDTIKLSEITVTDGKFSVTIPAAAIVDGQTTEVSAIVVDAAGNESATGSDTAGVDLVAPGDGEGDNGGDVAPTVLIDSGEDDIINAAEKDTGVTASIELPEGTDLTADSLVISINGGEPQTIKLSDATFDESGKVVVSIPASAIVDGTPVKVDAIAVDVAGNESATGSDTADVDLVAPGDGEGDNGGDVAPTVLIDSGEDDIINADEKDTGITATITLPEGTNIAEDSVVVTFSDGTTDTIKLSEITVTDGKFSVAIPAAAIVDGQTTEVSAIVVDAAGNESATGSDTADVDLVAPGDGEGDNGSDVAPTVVINSGEDDIINDDEKGAGVTATITLPEGTNIAEDSVVVTFSDGTTETIKLSETTVTDGKFSVAIPAAAIVDGQTTEVSAIVVDAAGNESATGSDTADVDLVAPGDGEGDSGSDVAPTVLIDTGEDDIINADEKDAGVTATITLPEGTNTAEDSVVVTFSDGTTDTIKLSEITVTDGKFSVAIPAAAIVDGQTTEVSAIVVDAAGNKSATGSDTADVDLVAPGDGEGDNGGDVAPTVLIDSGDDDTINAAEKDAGVTASIELPEGTDLTADSLVISINGGELQTIKLSDATFDEGGKVVVSIPASAIVDGTPVKVDAIIVDAAGNESVEGSDRAEVDTTYGEDIDEPGNDITQPTVSITDNTGDEAELISGTENADITVSFGEGVSSGTAQVVISDEDGDTANDITLNVTLNSNGTATIDGGYTVTQNDDGTYTINDVDVKTLADGTLTANATFTDSDGHVATAKDDVAKDTVAPNPPAITNITDDSAASDYSTVTLHGTGEPGATITIYDEDNNVVNSSTVITVDSDGNWTFDISDLSETPVGDNEFFSVAQTDENGNVSLPSEQSHYAHGAFSGTDDYDDYVLLGKGDDTFNLNDDDKNDRVVVDGGAGTDTAVLDSNLSDCKVSLNENGEIVIVDKESDTNIFRDFEQFEFKDKEDAQSVSDLFKPVVTIVDDKNNDGVINKSELEGKVTATFTLPPAAVAGMILLITIDGNAEPYALTEADIELGTVTREVDVPEHGESINADASMSYEGQTFSDSDKAVMESNSAPDAVNDTLIFDGLAGSYYGYNDRGPDKDGNDLSSIEQVLEFINGNDPDASFIAKELDYEREANDLGEDDTLQDFLGVDADSLSSDPGDSTDAILHIEGQVDLEPGRYGFKVTADDGYLIKIDGVIVAQYDGNQSSSTTTPGEDGHIYFDIDTPGFHEIEIVYWDHGGACELSIELGKFDENNQLIEYKDLGDYPLSHQGSLATEDNIVTITPEDLLGNDTDVDGDELTIVGVSNPTNGTVSINDDGEIEFKPSENFSGDVTFDYTISDGNGGTDTATVTINIDAVADVPELTIKEVNDISFGNNGFVTDIILSEYIGGELTDTDGSETLSYELSNLPSDAVILVGDELIPINNGIVELTADQLSTAKIQLPLSYTGKLSVSIVAISTETSNGDQARSEAQIIDWVVTDIPNVDEDVNSEGDLVDSVQVVHAGTEHEYTIWASSGSGKPNVMFDKNDTQSGLIVDAGAAGDDIYLGSGDDIIYLGDSHAGGFDVNPDDPKLINAQNVVENIFSKGSDLSHLQDGVESGSFKNISADSNAYLDLGHGGDGNDKIFGQNGVDIMFGGKGDDYLNGGNDNDGLRGGSGNDILDGGSGNDILIGGLGDDILTGGTGEDIFKWVDQGVDNSLDNGTDTIKDFTVGEDLIDLTEIIGGDDDVINMGDLLSHITVSEDGDDLTLSITDDSGNEHDIVVEGAVASFGLENADFSNQSEVLTKLLNDQMFKLDDIT</sequence>
<feature type="domain" description="Cadherin-like" evidence="2">
    <location>
        <begin position="1598"/>
        <end position="1678"/>
    </location>
</feature>
<protein>
    <submittedName>
        <fullName evidence="4">Tandem-95 repeat protein</fullName>
    </submittedName>
</protein>
<keyword evidence="7" id="KW-1185">Reference proteome</keyword>
<dbReference type="InterPro" id="IPR011049">
    <property type="entry name" value="Serralysin-like_metalloprot_C"/>
</dbReference>
<evidence type="ECO:0000259" key="2">
    <source>
        <dbReference type="Pfam" id="PF17892"/>
    </source>
</evidence>
<keyword evidence="1" id="KW-0106">Calcium</keyword>
<dbReference type="InterPro" id="IPR018247">
    <property type="entry name" value="EF_Hand_1_Ca_BS"/>
</dbReference>
<dbReference type="Gene3D" id="2.150.10.10">
    <property type="entry name" value="Serralysin-like metalloprotease, C-terminal"/>
    <property type="match status" value="2"/>
</dbReference>
<dbReference type="Pfam" id="PF17892">
    <property type="entry name" value="Cadherin_5"/>
    <property type="match status" value="1"/>
</dbReference>
<dbReference type="Pfam" id="PF00353">
    <property type="entry name" value="HemolysinCabind"/>
    <property type="match status" value="2"/>
</dbReference>
<reference evidence="6 7" key="1">
    <citation type="submission" date="2019-02" db="EMBL/GenBank/DDBJ databases">
        <title>Genome sequences of Aliivibrio finisterrensis strains from farmed Atlantic salmon.</title>
        <authorList>
            <person name="Bowman J.P."/>
        </authorList>
    </citation>
    <scope>NUCLEOTIDE SEQUENCE [LARGE SCALE GENOMIC DNA]</scope>
    <source>
        <strain evidence="5 7">A21</strain>
        <strain evidence="4 6">A46</strain>
    </source>
</reference>
<evidence type="ECO:0000313" key="4">
    <source>
        <dbReference type="EMBL" id="RYU54980.1"/>
    </source>
</evidence>
<name>A0A4Q5L0Q0_9GAMM</name>
<dbReference type="NCBIfam" id="NF012211">
    <property type="entry name" value="tand_rpt_95"/>
    <property type="match status" value="1"/>
</dbReference>
<dbReference type="PROSITE" id="PS00330">
    <property type="entry name" value="HEMOLYSIN_CALCIUM"/>
    <property type="match status" value="3"/>
</dbReference>
<dbReference type="Proteomes" id="UP000294166">
    <property type="component" value="Unassembled WGS sequence"/>
</dbReference>
<dbReference type="Proteomes" id="UP000294063">
    <property type="component" value="Unassembled WGS sequence"/>
</dbReference>
<proteinExistence type="predicted"/>
<accession>A0A4Q5L0Q0</accession>
<dbReference type="EMBL" id="SEZN01000003">
    <property type="protein sequence ID" value="RYU66606.1"/>
    <property type="molecule type" value="Genomic_DNA"/>
</dbReference>
<dbReference type="PROSITE" id="PS00018">
    <property type="entry name" value="EF_HAND_1"/>
    <property type="match status" value="1"/>
</dbReference>
<dbReference type="Gene3D" id="2.60.40.10">
    <property type="entry name" value="Immunoglobulins"/>
    <property type="match status" value="8"/>
</dbReference>
<dbReference type="RefSeq" id="WP_130047065.1">
    <property type="nucleotide sequence ID" value="NZ_SEZK01000001.1"/>
</dbReference>
<dbReference type="InterPro" id="IPR041690">
    <property type="entry name" value="Cadherin_5"/>
</dbReference>
<dbReference type="GO" id="GO:0005509">
    <property type="term" value="F:calcium ion binding"/>
    <property type="evidence" value="ECO:0007669"/>
    <property type="project" value="InterPro"/>
</dbReference>
<feature type="domain" description="Bacterial Ig" evidence="3">
    <location>
        <begin position="1119"/>
        <end position="1190"/>
    </location>
</feature>
<gene>
    <name evidence="5" type="ORF">ERW53_02815</name>
    <name evidence="4" type="ORF">ERW57_01700</name>
</gene>
<dbReference type="InterPro" id="IPR013783">
    <property type="entry name" value="Ig-like_fold"/>
</dbReference>
<dbReference type="InterPro" id="IPR018511">
    <property type="entry name" value="Hemolysin-typ_Ca-bd_CS"/>
</dbReference>
<dbReference type="Pfam" id="PF17936">
    <property type="entry name" value="Big_6"/>
    <property type="match status" value="1"/>
</dbReference>
<dbReference type="EMBL" id="SEZK01000001">
    <property type="protein sequence ID" value="RYU54980.1"/>
    <property type="molecule type" value="Genomic_DNA"/>
</dbReference>
<dbReference type="InterPro" id="IPR001343">
    <property type="entry name" value="Hemolysn_Ca-bd"/>
</dbReference>
<evidence type="ECO:0000259" key="3">
    <source>
        <dbReference type="Pfam" id="PF17936"/>
    </source>
</evidence>
<dbReference type="InterPro" id="IPR041498">
    <property type="entry name" value="Big_6"/>
</dbReference>